<comment type="caution">
    <text evidence="1">The sequence shown here is derived from an EMBL/GenBank/DDBJ whole genome shotgun (WGS) entry which is preliminary data.</text>
</comment>
<organism evidence="1 2">
    <name type="scientific">Methanospirillum lacunae</name>
    <dbReference type="NCBI Taxonomy" id="668570"/>
    <lineage>
        <taxon>Archaea</taxon>
        <taxon>Methanobacteriati</taxon>
        <taxon>Methanobacteriota</taxon>
        <taxon>Stenosarchaea group</taxon>
        <taxon>Methanomicrobia</taxon>
        <taxon>Methanomicrobiales</taxon>
        <taxon>Methanospirillaceae</taxon>
        <taxon>Methanospirillum</taxon>
    </lineage>
</organism>
<keyword evidence="2" id="KW-1185">Reference proteome</keyword>
<sequence length="61" mass="6819">MSEKKDIREDLAPSYGDYAHAGVKAGLSFVPVIGGPISEFFSMVIAPPLEKRRDEWMTTIY</sequence>
<protein>
    <submittedName>
        <fullName evidence="1">Uncharacterized protein</fullName>
    </submittedName>
</protein>
<dbReference type="AlphaFoldDB" id="A0A2V2N1N4"/>
<proteinExistence type="predicted"/>
<dbReference type="OrthoDB" id="382792at2157"/>
<evidence type="ECO:0000313" key="2">
    <source>
        <dbReference type="Proteomes" id="UP000245657"/>
    </source>
</evidence>
<dbReference type="RefSeq" id="WP_109968072.1">
    <property type="nucleotide sequence ID" value="NZ_CP176093.1"/>
</dbReference>
<dbReference type="Proteomes" id="UP000245657">
    <property type="component" value="Unassembled WGS sequence"/>
</dbReference>
<evidence type="ECO:0000313" key="1">
    <source>
        <dbReference type="EMBL" id="PWR72560.1"/>
    </source>
</evidence>
<accession>A0A2V2N1N4</accession>
<dbReference type="GeneID" id="97548763"/>
<name>A0A2V2N1N4_9EURY</name>
<reference evidence="1 2" key="1">
    <citation type="submission" date="2018-05" db="EMBL/GenBank/DDBJ databases">
        <title>Draft genome of Methanospirillum lacunae Ki8-1.</title>
        <authorList>
            <person name="Dueholm M.S."/>
            <person name="Nielsen P.H."/>
            <person name="Bakmann L.F."/>
            <person name="Otzen D.E."/>
        </authorList>
    </citation>
    <scope>NUCLEOTIDE SEQUENCE [LARGE SCALE GENOMIC DNA]</scope>
    <source>
        <strain evidence="1 2">Ki8-1</strain>
    </source>
</reference>
<gene>
    <name evidence="1" type="ORF">DK846_06225</name>
</gene>
<dbReference type="EMBL" id="QGMY01000006">
    <property type="protein sequence ID" value="PWR72560.1"/>
    <property type="molecule type" value="Genomic_DNA"/>
</dbReference>